<protein>
    <submittedName>
        <fullName evidence="1">Type VI secretion system tube protein TssD</fullName>
    </submittedName>
</protein>
<dbReference type="RefSeq" id="WP_346824047.1">
    <property type="nucleotide sequence ID" value="NZ_JBDKWZ010000021.1"/>
</dbReference>
<evidence type="ECO:0000313" key="2">
    <source>
        <dbReference type="Proteomes" id="UP001403385"/>
    </source>
</evidence>
<dbReference type="InterPro" id="IPR041408">
    <property type="entry name" value="Hcp_Tssd"/>
</dbReference>
<accession>A0AAW9SE10</accession>
<reference evidence="1 2" key="1">
    <citation type="submission" date="2024-04" db="EMBL/GenBank/DDBJ databases">
        <title>Novel genus in family Flammeovirgaceae.</title>
        <authorList>
            <person name="Nguyen T.H."/>
            <person name="Vuong T.Q."/>
            <person name="Le H."/>
            <person name="Kim S.-G."/>
        </authorList>
    </citation>
    <scope>NUCLEOTIDE SEQUENCE [LARGE SCALE GENOMIC DNA]</scope>
    <source>
        <strain evidence="1 2">JCM 23209</strain>
    </source>
</reference>
<comment type="caution">
    <text evidence="1">The sequence shown here is derived from an EMBL/GenBank/DDBJ whole genome shotgun (WGS) entry which is preliminary data.</text>
</comment>
<dbReference type="GO" id="GO:0033104">
    <property type="term" value="C:type VI protein secretion system complex"/>
    <property type="evidence" value="ECO:0007669"/>
    <property type="project" value="InterPro"/>
</dbReference>
<proteinExistence type="predicted"/>
<organism evidence="1 2">
    <name type="scientific">Rapidithrix thailandica</name>
    <dbReference type="NCBI Taxonomy" id="413964"/>
    <lineage>
        <taxon>Bacteria</taxon>
        <taxon>Pseudomonadati</taxon>
        <taxon>Bacteroidota</taxon>
        <taxon>Cytophagia</taxon>
        <taxon>Cytophagales</taxon>
        <taxon>Flammeovirgaceae</taxon>
        <taxon>Rapidithrix</taxon>
    </lineage>
</organism>
<dbReference type="Pfam" id="PF17642">
    <property type="entry name" value="TssD"/>
    <property type="match status" value="1"/>
</dbReference>
<keyword evidence="2" id="KW-1185">Reference proteome</keyword>
<gene>
    <name evidence="1" type="primary">tssD</name>
    <name evidence="1" type="ORF">AAG747_25335</name>
</gene>
<dbReference type="EMBL" id="JBDKWZ010000021">
    <property type="protein sequence ID" value="MEN7551266.1"/>
    <property type="molecule type" value="Genomic_DNA"/>
</dbReference>
<dbReference type="Proteomes" id="UP001403385">
    <property type="component" value="Unassembled WGS sequence"/>
</dbReference>
<evidence type="ECO:0000313" key="1">
    <source>
        <dbReference type="EMBL" id="MEN7551266.1"/>
    </source>
</evidence>
<sequence length="131" mass="15505">MSFLAQLSLEEEVYNVIHCTYHFEQDVDRNHKPSGIPRGGRITLLIEARGNSELLRWMVDPAHTKDGKITFFRRDEHARLFHLRFQKAYCIEYHEHFNHDSNVPMQIQLCISVQKMHAEKAAFENKWPVTL</sequence>
<dbReference type="AlphaFoldDB" id="A0AAW9SE10"/>
<name>A0AAW9SE10_9BACT</name>